<dbReference type="InterPro" id="IPR041171">
    <property type="entry name" value="SDR_Ig"/>
</dbReference>
<evidence type="ECO:0000313" key="9">
    <source>
        <dbReference type="EMBL" id="EHJ51974.1"/>
    </source>
</evidence>
<keyword evidence="10" id="KW-1185">Reference proteome</keyword>
<feature type="domain" description="Gram-positive cocci surface proteins LPxTG" evidence="8">
    <location>
        <begin position="438"/>
        <end position="469"/>
    </location>
</feature>
<evidence type="ECO:0000256" key="6">
    <source>
        <dbReference type="SAM" id="MobiDB-lite"/>
    </source>
</evidence>
<evidence type="ECO:0000256" key="4">
    <source>
        <dbReference type="ARBA" id="ARBA00022729"/>
    </source>
</evidence>
<dbReference type="Pfam" id="PF00746">
    <property type="entry name" value="Gram_pos_anchor"/>
    <property type="match status" value="1"/>
</dbReference>
<comment type="subcellular location">
    <subcellularLocation>
        <location evidence="1">Secreted</location>
        <location evidence="1">Cell wall</location>
        <topology evidence="1">Peptidoglycan-anchor</topology>
    </subcellularLocation>
</comment>
<evidence type="ECO:0000256" key="3">
    <source>
        <dbReference type="ARBA" id="ARBA00022525"/>
    </source>
</evidence>
<comment type="caution">
    <text evidence="9">The sequence shown here is derived from an EMBL/GenBank/DDBJ whole genome shotgun (WGS) entry which is preliminary data.</text>
</comment>
<accession>G5JU74</accession>
<dbReference type="SUPFAM" id="SSF49401">
    <property type="entry name" value="Bacterial adhesins"/>
    <property type="match status" value="2"/>
</dbReference>
<keyword evidence="5" id="KW-0572">Peptidoglycan-anchor</keyword>
<dbReference type="STRING" id="764298.STRMA_0615"/>
<dbReference type="eggNOG" id="COG4932">
    <property type="taxonomic scope" value="Bacteria"/>
</dbReference>
<dbReference type="Gene3D" id="2.60.40.1280">
    <property type="match status" value="1"/>
</dbReference>
<dbReference type="AlphaFoldDB" id="G5JU74"/>
<reference evidence="9 10" key="1">
    <citation type="journal article" date="2014" name="Int. J. Syst. Evol. Microbiol.">
        <title>Phylogenomics and the dynamic genome evolution of the genus Streptococcus.</title>
        <authorList>
            <consortium name="The Broad Institute Genome Sequencing Platform"/>
            <person name="Richards V.P."/>
            <person name="Palmer S.R."/>
            <person name="Pavinski Bitar P.D."/>
            <person name="Qin X."/>
            <person name="Weinstock G.M."/>
            <person name="Highlander S.K."/>
            <person name="Town C.D."/>
            <person name="Burne R.A."/>
            <person name="Stanhope M.J."/>
        </authorList>
    </citation>
    <scope>NUCLEOTIDE SEQUENCE [LARGE SCALE GENOMIC DNA]</scope>
    <source>
        <strain evidence="9 10">NCTC 11558</strain>
    </source>
</reference>
<dbReference type="InterPro" id="IPR019931">
    <property type="entry name" value="LPXTG_anchor"/>
</dbReference>
<evidence type="ECO:0000256" key="2">
    <source>
        <dbReference type="ARBA" id="ARBA00022512"/>
    </source>
</evidence>
<dbReference type="Pfam" id="PF05737">
    <property type="entry name" value="Collagen_bind"/>
    <property type="match status" value="1"/>
</dbReference>
<dbReference type="EMBL" id="AEUW02000001">
    <property type="protein sequence ID" value="EHJ51974.1"/>
    <property type="molecule type" value="Genomic_DNA"/>
</dbReference>
<dbReference type="Pfam" id="PF17961">
    <property type="entry name" value="Big_8"/>
    <property type="match status" value="1"/>
</dbReference>
<evidence type="ECO:0000256" key="7">
    <source>
        <dbReference type="SAM" id="Phobius"/>
    </source>
</evidence>
<dbReference type="InterPro" id="IPR008966">
    <property type="entry name" value="Adhesion_dom_sf"/>
</dbReference>
<keyword evidence="7" id="KW-0812">Transmembrane</keyword>
<feature type="transmembrane region" description="Helical" evidence="7">
    <location>
        <begin position="445"/>
        <end position="465"/>
    </location>
</feature>
<dbReference type="GO" id="GO:0005518">
    <property type="term" value="F:collagen binding"/>
    <property type="evidence" value="ECO:0007669"/>
    <property type="project" value="InterPro"/>
</dbReference>
<keyword evidence="3" id="KW-0964">Secreted</keyword>
<sequence length="469" mass="50285">MKMKHKLFSLVSILTILFGAFLISSEGAKANQVTNFTNKATISKSDGTPLTPNAKVSYWEPLAISNSISIPDDVDIHSGDTMTIKLPEQLKFTTKLAFDVYHANGQLAGKAVTDPNTQSVTVTFTDIFEKLPLNKVLSLNFNVQMNHTNSDQTGPITFNYNGVVYTVIVGEKEVGPVSPVIYKTGYQDQGDPSIIHWKVLINGKQEAIDNLTLTDTVGEGQEIVTSSMVAARLKHVEGDDVDSLDEAASRPYEEDFSKTLSYKTNNAGAAVGFTHTFANANKNAIFISYDTKLTQSQSVGNDMTNSISISGNNVTSSSQVGYARIESAYGQANSRRRSSTPSTTVVETTTTNNTTTSTSATTETTSATTSNNSSTTETTTKTNSTTTEAKTTTESGTTTTGAKTTSSQSTSLQTNVPSTTNVTTSSNQASKRPVTFALPRTGEQAGLWLSALGLVIVTVTGIYFYRARR</sequence>
<dbReference type="NCBIfam" id="TIGR01167">
    <property type="entry name" value="LPXTG_anchor"/>
    <property type="match status" value="1"/>
</dbReference>
<protein>
    <submittedName>
        <fullName evidence="9">Gram positive anchor</fullName>
    </submittedName>
</protein>
<evidence type="ECO:0000256" key="5">
    <source>
        <dbReference type="ARBA" id="ARBA00023088"/>
    </source>
</evidence>
<evidence type="ECO:0000256" key="1">
    <source>
        <dbReference type="ARBA" id="ARBA00004168"/>
    </source>
</evidence>
<gene>
    <name evidence="9" type="ORF">STRMA_0615</name>
</gene>
<dbReference type="InterPro" id="IPR008456">
    <property type="entry name" value="Collagen-bd_dom"/>
</dbReference>
<keyword evidence="7" id="KW-1133">Transmembrane helix</keyword>
<feature type="region of interest" description="Disordered" evidence="6">
    <location>
        <begin position="328"/>
        <end position="427"/>
    </location>
</feature>
<dbReference type="PROSITE" id="PS50847">
    <property type="entry name" value="GRAM_POS_ANCHORING"/>
    <property type="match status" value="1"/>
</dbReference>
<evidence type="ECO:0000259" key="8">
    <source>
        <dbReference type="PROSITE" id="PS50847"/>
    </source>
</evidence>
<keyword evidence="2" id="KW-0134">Cell wall</keyword>
<dbReference type="RefSeq" id="WP_003079430.1">
    <property type="nucleotide sequence ID" value="NZ_AEUW02000001.1"/>
</dbReference>
<evidence type="ECO:0000313" key="10">
    <source>
        <dbReference type="Proteomes" id="UP000003573"/>
    </source>
</evidence>
<dbReference type="InterPro" id="IPR011252">
    <property type="entry name" value="Fibrogen-bd_dom1"/>
</dbReference>
<keyword evidence="7" id="KW-0472">Membrane</keyword>
<dbReference type="Proteomes" id="UP000003573">
    <property type="component" value="Unassembled WGS sequence"/>
</dbReference>
<feature type="compositionally biased region" description="Low complexity" evidence="6">
    <location>
        <begin position="339"/>
        <end position="427"/>
    </location>
</feature>
<dbReference type="Gene3D" id="2.60.40.740">
    <property type="match status" value="1"/>
</dbReference>
<proteinExistence type="predicted"/>
<organism evidence="9 10">
    <name type="scientific">Streptococcus macacae NCTC 11558</name>
    <dbReference type="NCBI Taxonomy" id="764298"/>
    <lineage>
        <taxon>Bacteria</taxon>
        <taxon>Bacillati</taxon>
        <taxon>Bacillota</taxon>
        <taxon>Bacilli</taxon>
        <taxon>Lactobacillales</taxon>
        <taxon>Streptococcaceae</taxon>
        <taxon>Streptococcus</taxon>
    </lineage>
</organism>
<name>G5JU74_9STRE</name>
<dbReference type="GO" id="GO:0007155">
    <property type="term" value="P:cell adhesion"/>
    <property type="evidence" value="ECO:0007669"/>
    <property type="project" value="InterPro"/>
</dbReference>
<dbReference type="OrthoDB" id="2210709at2"/>
<keyword evidence="4" id="KW-0732">Signal</keyword>